<gene>
    <name evidence="2" type="ORF">CHARACLAT_010349</name>
</gene>
<evidence type="ECO:0000256" key="1">
    <source>
        <dbReference type="SAM" id="MobiDB-lite"/>
    </source>
</evidence>
<feature type="compositionally biased region" description="Basic and acidic residues" evidence="1">
    <location>
        <begin position="73"/>
        <end position="82"/>
    </location>
</feature>
<evidence type="ECO:0000313" key="2">
    <source>
        <dbReference type="EMBL" id="MED6264017.1"/>
    </source>
</evidence>
<sequence>MVSSTKEIQLNTEALSKGYFLLGREKKYIKLMVAITLFVCKHRNNEKGVLAMERKTKIIYTCNGSSSSVNSSIKERNTDKQRSPGTALLSIIRKTKMVNMLHQCIHSGMKPRWK</sequence>
<dbReference type="EMBL" id="JAHUTJ010000658">
    <property type="protein sequence ID" value="MED6264017.1"/>
    <property type="molecule type" value="Genomic_DNA"/>
</dbReference>
<evidence type="ECO:0000313" key="3">
    <source>
        <dbReference type="Proteomes" id="UP001352852"/>
    </source>
</evidence>
<reference evidence="2 3" key="1">
    <citation type="submission" date="2021-06" db="EMBL/GenBank/DDBJ databases">
        <authorList>
            <person name="Palmer J.M."/>
        </authorList>
    </citation>
    <scope>NUCLEOTIDE SEQUENCE [LARGE SCALE GENOMIC DNA]</scope>
    <source>
        <strain evidence="2 3">CL_MEX2019</strain>
        <tissue evidence="2">Muscle</tissue>
    </source>
</reference>
<protein>
    <submittedName>
        <fullName evidence="2">Uncharacterized protein</fullName>
    </submittedName>
</protein>
<dbReference type="Proteomes" id="UP001352852">
    <property type="component" value="Unassembled WGS sequence"/>
</dbReference>
<accession>A0ABU7CM37</accession>
<keyword evidence="3" id="KW-1185">Reference proteome</keyword>
<comment type="caution">
    <text evidence="2">The sequence shown here is derived from an EMBL/GenBank/DDBJ whole genome shotgun (WGS) entry which is preliminary data.</text>
</comment>
<proteinExistence type="predicted"/>
<name>A0ABU7CM37_9TELE</name>
<feature type="region of interest" description="Disordered" evidence="1">
    <location>
        <begin position="66"/>
        <end position="85"/>
    </location>
</feature>
<organism evidence="2 3">
    <name type="scientific">Characodon lateralis</name>
    <dbReference type="NCBI Taxonomy" id="208331"/>
    <lineage>
        <taxon>Eukaryota</taxon>
        <taxon>Metazoa</taxon>
        <taxon>Chordata</taxon>
        <taxon>Craniata</taxon>
        <taxon>Vertebrata</taxon>
        <taxon>Euteleostomi</taxon>
        <taxon>Actinopterygii</taxon>
        <taxon>Neopterygii</taxon>
        <taxon>Teleostei</taxon>
        <taxon>Neoteleostei</taxon>
        <taxon>Acanthomorphata</taxon>
        <taxon>Ovalentaria</taxon>
        <taxon>Atherinomorphae</taxon>
        <taxon>Cyprinodontiformes</taxon>
        <taxon>Goodeidae</taxon>
        <taxon>Characodon</taxon>
    </lineage>
</organism>